<evidence type="ECO:0000313" key="3">
    <source>
        <dbReference type="Proteomes" id="UP000499080"/>
    </source>
</evidence>
<dbReference type="Proteomes" id="UP000499080">
    <property type="component" value="Unassembled WGS sequence"/>
</dbReference>
<evidence type="ECO:0008006" key="4">
    <source>
        <dbReference type="Google" id="ProtNLM"/>
    </source>
</evidence>
<accession>A0A4Y2VDA8</accession>
<protein>
    <recommendedName>
        <fullName evidence="4">RNase H type-1 domain-containing protein</fullName>
    </recommendedName>
</protein>
<gene>
    <name evidence="2" type="ORF">AVEN_119431_1</name>
    <name evidence="1" type="ORF">AVEN_88762_1</name>
</gene>
<dbReference type="InterPro" id="IPR036397">
    <property type="entry name" value="RNaseH_sf"/>
</dbReference>
<sequence>MNKNILKIWYYTVIEKALLYGASVWIEALIIYNRGQIDRLHSIQRMFLLKFTRASRTSFTNVLNVLTGIPPLRIVAKAECIKFRVWVNRFNEYNIIVDINLLDKYMPFKNIPSRQRLINLDTNIPNSDYEIYTDGSRFENEIGFAVCILKHETDFQKHLFKLNVLNSVFQAELAAIEFAVYWAVKEKVKVTYILIASLQYLPLIAQIPDLNSLTKLNQTSLRQRTWSAFLGLELMWEFLETNWPINKPNWP</sequence>
<dbReference type="EMBL" id="BGPR01045612">
    <property type="protein sequence ID" value="GBO22532.1"/>
    <property type="molecule type" value="Genomic_DNA"/>
</dbReference>
<dbReference type="AlphaFoldDB" id="A0A4Y2VDA8"/>
<dbReference type="SUPFAM" id="SSF53098">
    <property type="entry name" value="Ribonuclease H-like"/>
    <property type="match status" value="1"/>
</dbReference>
<name>A0A4Y2VDA8_ARAVE</name>
<proteinExistence type="predicted"/>
<organism evidence="2 3">
    <name type="scientific">Araneus ventricosus</name>
    <name type="common">Orbweaver spider</name>
    <name type="synonym">Epeira ventricosa</name>
    <dbReference type="NCBI Taxonomy" id="182803"/>
    <lineage>
        <taxon>Eukaryota</taxon>
        <taxon>Metazoa</taxon>
        <taxon>Ecdysozoa</taxon>
        <taxon>Arthropoda</taxon>
        <taxon>Chelicerata</taxon>
        <taxon>Arachnida</taxon>
        <taxon>Araneae</taxon>
        <taxon>Araneomorphae</taxon>
        <taxon>Entelegynae</taxon>
        <taxon>Araneoidea</taxon>
        <taxon>Araneidae</taxon>
        <taxon>Araneus</taxon>
    </lineage>
</organism>
<evidence type="ECO:0000313" key="1">
    <source>
        <dbReference type="EMBL" id="GBO22531.1"/>
    </source>
</evidence>
<evidence type="ECO:0000313" key="2">
    <source>
        <dbReference type="EMBL" id="GBO22532.1"/>
    </source>
</evidence>
<dbReference type="GO" id="GO:0003676">
    <property type="term" value="F:nucleic acid binding"/>
    <property type="evidence" value="ECO:0007669"/>
    <property type="project" value="InterPro"/>
</dbReference>
<dbReference type="InterPro" id="IPR012337">
    <property type="entry name" value="RNaseH-like_sf"/>
</dbReference>
<reference evidence="2 3" key="1">
    <citation type="journal article" date="2019" name="Sci. Rep.">
        <title>Orb-weaving spider Araneus ventricosus genome elucidates the spidroin gene catalogue.</title>
        <authorList>
            <person name="Kono N."/>
            <person name="Nakamura H."/>
            <person name="Ohtoshi R."/>
            <person name="Moran D.A.P."/>
            <person name="Shinohara A."/>
            <person name="Yoshida Y."/>
            <person name="Fujiwara M."/>
            <person name="Mori M."/>
            <person name="Tomita M."/>
            <person name="Arakawa K."/>
        </authorList>
    </citation>
    <scope>NUCLEOTIDE SEQUENCE [LARGE SCALE GENOMIC DNA]</scope>
</reference>
<keyword evidence="3" id="KW-1185">Reference proteome</keyword>
<dbReference type="OrthoDB" id="411823at2759"/>
<dbReference type="EMBL" id="BGPR01045610">
    <property type="protein sequence ID" value="GBO22531.1"/>
    <property type="molecule type" value="Genomic_DNA"/>
</dbReference>
<comment type="caution">
    <text evidence="2">The sequence shown here is derived from an EMBL/GenBank/DDBJ whole genome shotgun (WGS) entry which is preliminary data.</text>
</comment>
<dbReference type="Gene3D" id="3.30.420.10">
    <property type="entry name" value="Ribonuclease H-like superfamily/Ribonuclease H"/>
    <property type="match status" value="1"/>
</dbReference>